<dbReference type="Proteomes" id="UP000001305">
    <property type="component" value="Segment"/>
</dbReference>
<dbReference type="RefSeq" id="YP_239273.1">
    <property type="nucleotide sequence ID" value="NC_007024.1"/>
</dbReference>
<dbReference type="EMBL" id="AY986977">
    <property type="protein sequence ID" value="AAX84850.1"/>
    <property type="molecule type" value="Genomic_DNA"/>
</dbReference>
<sequence length="177" mass="18896">MKTFDPAGNLIDISGEIVVNDLNVAPVLNTIPMAGNNYVVMSIMTDSGHRRLVLVNPALIAQASQLQSLEHSLALTDNMVVTRTKMVELPVQTLTYSAAIAMGAGAMKFTKTGIAGVKTTDIIVARPQTPLAEGYMVGDAVCTTDGTIDYRLFRPALAIGANLSINMRTFALRLENS</sequence>
<proteinExistence type="predicted"/>
<keyword evidence="2" id="KW-1185">Reference proteome</keyword>
<reference evidence="1 2" key="1">
    <citation type="submission" date="2005-03" db="EMBL/GenBank/DDBJ databases">
        <title>Sequencing of bacteriophage Xp15 from Xanthomonas campestris pv. pelargonii and identification of the lysis genes.</title>
        <authorList>
            <person name="Ramadugu C."/>
            <person name="Gabriel D.W."/>
        </authorList>
    </citation>
    <scope>NUCLEOTIDE SEQUENCE [LARGE SCALE GENOMIC DNA]</scope>
</reference>
<organism evidence="1 2">
    <name type="scientific">Xanthomonas phage Xp15</name>
    <dbReference type="NCBI Taxonomy" id="322855"/>
    <lineage>
        <taxon>Viruses</taxon>
        <taxon>Duplodnaviria</taxon>
        <taxon>Heunggongvirae</taxon>
        <taxon>Uroviricota</taxon>
        <taxon>Caudoviricetes</taxon>
        <taxon>Alachuavirus</taxon>
        <taxon>Alachuavirus Xp15</taxon>
    </lineage>
</organism>
<evidence type="ECO:0000313" key="2">
    <source>
        <dbReference type="Proteomes" id="UP000001305"/>
    </source>
</evidence>
<accession>Q52PM6</accession>
<name>Q52PM6_9CAUD</name>
<dbReference type="GeneID" id="5076582"/>
<dbReference type="KEGG" id="vg:5076582"/>
<protein>
    <submittedName>
        <fullName evidence="1">Uncharacterized protein</fullName>
    </submittedName>
</protein>
<evidence type="ECO:0000313" key="1">
    <source>
        <dbReference type="EMBL" id="AAX84850.1"/>
    </source>
</evidence>